<comment type="caution">
    <text evidence="1">The sequence shown here is derived from an EMBL/GenBank/DDBJ whole genome shotgun (WGS) entry which is preliminary data.</text>
</comment>
<accession>A0A0A2M6N2</accession>
<dbReference type="Proteomes" id="UP000030121">
    <property type="component" value="Unassembled WGS sequence"/>
</dbReference>
<evidence type="ECO:0000313" key="2">
    <source>
        <dbReference type="Proteomes" id="UP000030121"/>
    </source>
</evidence>
<reference evidence="1 2" key="1">
    <citation type="submission" date="2013-09" db="EMBL/GenBank/DDBJ databases">
        <authorList>
            <person name="Zeng Z."/>
            <person name="Chen C."/>
        </authorList>
    </citation>
    <scope>NUCLEOTIDE SEQUENCE [LARGE SCALE GENOMIC DNA]</scope>
    <source>
        <strain evidence="1 2">GH29-5</strain>
    </source>
</reference>
<gene>
    <name evidence="1" type="ORF">Q764_11760</name>
</gene>
<protein>
    <submittedName>
        <fullName evidence="1">Uncharacterized protein</fullName>
    </submittedName>
</protein>
<dbReference type="EMBL" id="JRLW01000016">
    <property type="protein sequence ID" value="KGO88302.1"/>
    <property type="molecule type" value="Genomic_DNA"/>
</dbReference>
<dbReference type="AlphaFoldDB" id="A0A0A2M6N2"/>
<keyword evidence="2" id="KW-1185">Reference proteome</keyword>
<evidence type="ECO:0000313" key="1">
    <source>
        <dbReference type="EMBL" id="KGO88302.1"/>
    </source>
</evidence>
<organism evidence="1 2">
    <name type="scientific">Flavobacterium suncheonense GH29-5 = DSM 17707</name>
    <dbReference type="NCBI Taxonomy" id="1121899"/>
    <lineage>
        <taxon>Bacteria</taxon>
        <taxon>Pseudomonadati</taxon>
        <taxon>Bacteroidota</taxon>
        <taxon>Flavobacteriia</taxon>
        <taxon>Flavobacteriales</taxon>
        <taxon>Flavobacteriaceae</taxon>
        <taxon>Flavobacterium</taxon>
    </lineage>
</organism>
<name>A0A0A2M6N2_9FLAO</name>
<proteinExistence type="predicted"/>
<sequence length="79" mass="9099">MNQKTQTGNLNYLEQKLERNENAGDNINFYEAYVVQVYASHSPLLLPKAEELISSYSSNCKSPFGNPSERTFFYPFQII</sequence>